<feature type="transmembrane region" description="Helical" evidence="1">
    <location>
        <begin position="212"/>
        <end position="231"/>
    </location>
</feature>
<dbReference type="Proteomes" id="UP000275395">
    <property type="component" value="Unassembled WGS sequence"/>
</dbReference>
<evidence type="ECO:0000259" key="2">
    <source>
        <dbReference type="Pfam" id="PF01757"/>
    </source>
</evidence>
<dbReference type="Pfam" id="PF01757">
    <property type="entry name" value="Acyl_transf_3"/>
    <property type="match status" value="1"/>
</dbReference>
<dbReference type="AlphaFoldDB" id="A0A3L6ZL34"/>
<keyword evidence="1" id="KW-0812">Transmembrane</keyword>
<gene>
    <name evidence="3" type="ORF">D9V30_10955</name>
</gene>
<keyword evidence="3" id="KW-0012">Acyltransferase</keyword>
<feature type="transmembrane region" description="Helical" evidence="1">
    <location>
        <begin position="101"/>
        <end position="119"/>
    </location>
</feature>
<reference evidence="3 4" key="1">
    <citation type="submission" date="2018-10" db="EMBL/GenBank/DDBJ databases">
        <authorList>
            <person name="Li J."/>
        </authorList>
    </citation>
    <scope>NUCLEOTIDE SEQUENCE [LARGE SCALE GENOMIC DNA]</scope>
    <source>
        <strain evidence="3 4">JCM 30549</strain>
    </source>
</reference>
<dbReference type="RefSeq" id="WP_087136487.1">
    <property type="nucleotide sequence ID" value="NZ_JBQDRZ010000010.1"/>
</dbReference>
<feature type="domain" description="Acyltransferase 3" evidence="2">
    <location>
        <begin position="16"/>
        <end position="349"/>
    </location>
</feature>
<feature type="transmembrane region" description="Helical" evidence="1">
    <location>
        <begin position="243"/>
        <end position="262"/>
    </location>
</feature>
<feature type="transmembrane region" description="Helical" evidence="1">
    <location>
        <begin position="308"/>
        <end position="329"/>
    </location>
</feature>
<evidence type="ECO:0000256" key="1">
    <source>
        <dbReference type="SAM" id="Phobius"/>
    </source>
</evidence>
<feature type="transmembrane region" description="Helical" evidence="1">
    <location>
        <begin position="62"/>
        <end position="81"/>
    </location>
</feature>
<accession>A0A3L6ZL34</accession>
<dbReference type="InterPro" id="IPR050879">
    <property type="entry name" value="Acyltransferase_3"/>
</dbReference>
<organism evidence="3 4">
    <name type="scientific">Mycetocola reblochoni</name>
    <dbReference type="NCBI Taxonomy" id="331618"/>
    <lineage>
        <taxon>Bacteria</taxon>
        <taxon>Bacillati</taxon>
        <taxon>Actinomycetota</taxon>
        <taxon>Actinomycetes</taxon>
        <taxon>Micrococcales</taxon>
        <taxon>Microbacteriaceae</taxon>
        <taxon>Mycetocola</taxon>
    </lineage>
</organism>
<sequence length="378" mass="40901">MSETSRIGATPTTRLHSLDGLRGVASAIVLIHHVSLIVLPVATGSAGPVWWLITQSPLSVLFAGHESVIVFFVLSGLVVTLPLMKPSSDLVAYYPSRVLRLYLPVWGALALAAALVLIVPRDLAQVADDSWLATTNALSVDPGELLRQASLTSAQYDLSNPLWSLRWEMLYSLLAPLFMVAARACRRWVWPAGAAAVAIVLVGQLIGNSYLIYLPPFFIGALIAVSLPRVLELRTAEHRPSTATWAWLLTGSIALLMLRTLFSPLVEDGEPVAAALSALIPAGAAGVVLCVLAWPGADRLLARAVPQWLGRISFSLYLIHVPILVTLAFALGDAAWPAIMLIGVPLCLLAAEVFERVVEKPSHRLSRSVRRRIVERRH</sequence>
<evidence type="ECO:0000313" key="4">
    <source>
        <dbReference type="Proteomes" id="UP000275395"/>
    </source>
</evidence>
<feature type="transmembrane region" description="Helical" evidence="1">
    <location>
        <begin position="335"/>
        <end position="354"/>
    </location>
</feature>
<keyword evidence="1" id="KW-0472">Membrane</keyword>
<dbReference type="EMBL" id="RCUW01000010">
    <property type="protein sequence ID" value="RLP68221.1"/>
    <property type="molecule type" value="Genomic_DNA"/>
</dbReference>
<dbReference type="GO" id="GO:0016747">
    <property type="term" value="F:acyltransferase activity, transferring groups other than amino-acyl groups"/>
    <property type="evidence" value="ECO:0007669"/>
    <property type="project" value="InterPro"/>
</dbReference>
<keyword evidence="3" id="KW-0808">Transferase</keyword>
<proteinExistence type="predicted"/>
<feature type="transmembrane region" description="Helical" evidence="1">
    <location>
        <begin position="163"/>
        <end position="181"/>
    </location>
</feature>
<feature type="transmembrane region" description="Helical" evidence="1">
    <location>
        <begin position="188"/>
        <end position="206"/>
    </location>
</feature>
<evidence type="ECO:0000313" key="3">
    <source>
        <dbReference type="EMBL" id="RLP68221.1"/>
    </source>
</evidence>
<feature type="transmembrane region" description="Helical" evidence="1">
    <location>
        <begin position="274"/>
        <end position="296"/>
    </location>
</feature>
<dbReference type="PANTHER" id="PTHR23028:SF134">
    <property type="entry name" value="PUTATIVE (AFU_ORTHOLOGUE AFUA_4G08520)-RELATED"/>
    <property type="match status" value="1"/>
</dbReference>
<dbReference type="InterPro" id="IPR002656">
    <property type="entry name" value="Acyl_transf_3_dom"/>
</dbReference>
<name>A0A3L6ZL34_9MICO</name>
<protein>
    <submittedName>
        <fullName evidence="3">Acyltransferase</fullName>
    </submittedName>
</protein>
<keyword evidence="1" id="KW-1133">Transmembrane helix</keyword>
<feature type="transmembrane region" description="Helical" evidence="1">
    <location>
        <begin position="21"/>
        <end position="42"/>
    </location>
</feature>
<dbReference type="PANTHER" id="PTHR23028">
    <property type="entry name" value="ACETYLTRANSFERASE"/>
    <property type="match status" value="1"/>
</dbReference>
<comment type="caution">
    <text evidence="3">The sequence shown here is derived from an EMBL/GenBank/DDBJ whole genome shotgun (WGS) entry which is preliminary data.</text>
</comment>